<keyword evidence="3" id="KW-0407">Ion channel</keyword>
<dbReference type="GO" id="GO:0034220">
    <property type="term" value="P:monoatomic ion transmembrane transport"/>
    <property type="evidence" value="ECO:0007669"/>
    <property type="project" value="UniProtKB-KW"/>
</dbReference>
<dbReference type="Pfam" id="PF02254">
    <property type="entry name" value="TrkA_N"/>
    <property type="match status" value="2"/>
</dbReference>
<dbReference type="SUPFAM" id="SSF51735">
    <property type="entry name" value="NAD(P)-binding Rossmann-fold domains"/>
    <property type="match status" value="2"/>
</dbReference>
<dbReference type="SUPFAM" id="SSF81324">
    <property type="entry name" value="Voltage-gated potassium channels"/>
    <property type="match status" value="1"/>
</dbReference>
<comment type="caution">
    <text evidence="3">The sequence shown here is derived from an EMBL/GenBank/DDBJ whole genome shotgun (WGS) entry which is preliminary data.</text>
</comment>
<dbReference type="RefSeq" id="WP_398275884.1">
    <property type="nucleotide sequence ID" value="NZ_JBITLV010000001.1"/>
</dbReference>
<keyword evidence="3" id="KW-0813">Transport</keyword>
<dbReference type="PANTHER" id="PTHR43833:SF9">
    <property type="entry name" value="POTASSIUM CHANNEL PROTEIN YUGO-RELATED"/>
    <property type="match status" value="1"/>
</dbReference>
<evidence type="ECO:0000313" key="3">
    <source>
        <dbReference type="EMBL" id="MFI7586363.1"/>
    </source>
</evidence>
<feature type="transmembrane region" description="Helical" evidence="1">
    <location>
        <begin position="46"/>
        <end position="63"/>
    </location>
</feature>
<dbReference type="InterPro" id="IPR003148">
    <property type="entry name" value="RCK_N"/>
</dbReference>
<evidence type="ECO:0000256" key="1">
    <source>
        <dbReference type="SAM" id="Phobius"/>
    </source>
</evidence>
<feature type="transmembrane region" description="Helical" evidence="1">
    <location>
        <begin position="106"/>
        <end position="130"/>
    </location>
</feature>
<dbReference type="Gene3D" id="3.40.50.720">
    <property type="entry name" value="NAD(P)-binding Rossmann-like Domain"/>
    <property type="match status" value="2"/>
</dbReference>
<organism evidence="3 4">
    <name type="scientific">Spongisporangium articulatum</name>
    <dbReference type="NCBI Taxonomy" id="3362603"/>
    <lineage>
        <taxon>Bacteria</taxon>
        <taxon>Bacillati</taxon>
        <taxon>Actinomycetota</taxon>
        <taxon>Actinomycetes</taxon>
        <taxon>Kineosporiales</taxon>
        <taxon>Kineosporiaceae</taxon>
        <taxon>Spongisporangium</taxon>
    </lineage>
</organism>
<dbReference type="Gene3D" id="1.10.287.70">
    <property type="match status" value="1"/>
</dbReference>
<keyword evidence="1" id="KW-1133">Transmembrane helix</keyword>
<dbReference type="Proteomes" id="UP001612915">
    <property type="component" value="Unassembled WGS sequence"/>
</dbReference>
<dbReference type="InterPro" id="IPR036291">
    <property type="entry name" value="NAD(P)-bd_dom_sf"/>
</dbReference>
<gene>
    <name evidence="3" type="ORF">ACIB24_04750</name>
</gene>
<proteinExistence type="predicted"/>
<evidence type="ECO:0000259" key="2">
    <source>
        <dbReference type="PROSITE" id="PS51201"/>
    </source>
</evidence>
<name>A0ABW8AJ18_9ACTN</name>
<reference evidence="3 4" key="1">
    <citation type="submission" date="2024-10" db="EMBL/GenBank/DDBJ databases">
        <title>The Natural Products Discovery Center: Release of the First 8490 Sequenced Strains for Exploring Actinobacteria Biosynthetic Diversity.</title>
        <authorList>
            <person name="Kalkreuter E."/>
            <person name="Kautsar S.A."/>
            <person name="Yang D."/>
            <person name="Bader C.D."/>
            <person name="Teijaro C.N."/>
            <person name="Fluegel L."/>
            <person name="Davis C.M."/>
            <person name="Simpson J.R."/>
            <person name="Lauterbach L."/>
            <person name="Steele A.D."/>
            <person name="Gui C."/>
            <person name="Meng S."/>
            <person name="Li G."/>
            <person name="Viehrig K."/>
            <person name="Ye F."/>
            <person name="Su P."/>
            <person name="Kiefer A.F."/>
            <person name="Nichols A."/>
            <person name="Cepeda A.J."/>
            <person name="Yan W."/>
            <person name="Fan B."/>
            <person name="Jiang Y."/>
            <person name="Adhikari A."/>
            <person name="Zheng C.-J."/>
            <person name="Schuster L."/>
            <person name="Cowan T.M."/>
            <person name="Smanski M.J."/>
            <person name="Chevrette M.G."/>
            <person name="De Carvalho L.P.S."/>
            <person name="Shen B."/>
        </authorList>
    </citation>
    <scope>NUCLEOTIDE SEQUENCE [LARGE SCALE GENOMIC DNA]</scope>
    <source>
        <strain evidence="3 4">NPDC049639</strain>
    </source>
</reference>
<evidence type="ECO:0000313" key="4">
    <source>
        <dbReference type="Proteomes" id="UP001612915"/>
    </source>
</evidence>
<feature type="domain" description="RCK N-terminal" evidence="2">
    <location>
        <begin position="318"/>
        <end position="435"/>
    </location>
</feature>
<dbReference type="PROSITE" id="PS51201">
    <property type="entry name" value="RCK_N"/>
    <property type="match status" value="1"/>
</dbReference>
<sequence length="598" mass="65032">MSLQQSRDAVRAGRAARFQARFEARYAPTRNSAPIFLVLRRMRTPMIALIVIFSVTTLGLTLIPGVDSAGRPSRLGFFDAFYVMSYTGTTIGFGELPHPFSYPQRMWVTGSIYLTVIGWAYAIGSLLSLLQDRAFRRALQMQQFRRRVARLREPFLLIAGYGYAGEMLGRRWDDLGRSFVAIDLLEERVDSLDIEPYAADVPGLVADAADPSHLEVAGLRNPFCEAVLALTNDDEANLAITMSAALLRPDLPVIARTVSPSAADRMSAFGTPVVINPFDTFGDHLRLALRAPSAYQLFSWVESGPGADLPERRLPPRDGRWIVCGYGRFGRELVTDLRRAGVPLTVVDAKPELADDPALTGVDLVTGEAAEPGALTAAHLEEAVGFVAGTDSDTTNLSLVAAARRHNADLFTAARQNQAANAALFEALEPDLVLVPSESVALEAYARLSTPLLWRFLQATAGASDDEAREILDRLTGRCGYQLPDLWKVRLSAAEAPALGDWLASGTLTIGGMLRDPDERDRRLPCVPLLLSREGSQVIGPGDDVRLAPGDEVLFAGGSAARRELTTTLTSPSAATYVATGERVAEAWLWRRLSRRVG</sequence>
<keyword evidence="1" id="KW-0812">Transmembrane</keyword>
<keyword evidence="4" id="KW-1185">Reference proteome</keyword>
<dbReference type="InterPro" id="IPR050721">
    <property type="entry name" value="Trk_Ktr_HKT_K-transport"/>
</dbReference>
<keyword evidence="3" id="KW-0406">Ion transport</keyword>
<dbReference type="PANTHER" id="PTHR43833">
    <property type="entry name" value="POTASSIUM CHANNEL PROTEIN 2-RELATED-RELATED"/>
    <property type="match status" value="1"/>
</dbReference>
<dbReference type="EMBL" id="JBITLV010000001">
    <property type="protein sequence ID" value="MFI7586363.1"/>
    <property type="molecule type" value="Genomic_DNA"/>
</dbReference>
<protein>
    <submittedName>
        <fullName evidence="3">Potassium channel family protein</fullName>
    </submittedName>
</protein>
<feature type="transmembrane region" description="Helical" evidence="1">
    <location>
        <begin position="151"/>
        <end position="169"/>
    </location>
</feature>
<keyword evidence="1" id="KW-0472">Membrane</keyword>
<accession>A0ABW8AJ18</accession>